<evidence type="ECO:0000313" key="4">
    <source>
        <dbReference type="EMBL" id="PPQ75805.1"/>
    </source>
</evidence>
<keyword evidence="1 3" id="KW-0853">WD repeat</keyword>
<dbReference type="AlphaFoldDB" id="A0A409WB98"/>
<organism evidence="4 5">
    <name type="scientific">Gymnopilus dilepis</name>
    <dbReference type="NCBI Taxonomy" id="231916"/>
    <lineage>
        <taxon>Eukaryota</taxon>
        <taxon>Fungi</taxon>
        <taxon>Dikarya</taxon>
        <taxon>Basidiomycota</taxon>
        <taxon>Agaricomycotina</taxon>
        <taxon>Agaricomycetes</taxon>
        <taxon>Agaricomycetidae</taxon>
        <taxon>Agaricales</taxon>
        <taxon>Agaricineae</taxon>
        <taxon>Hymenogastraceae</taxon>
        <taxon>Gymnopilus</taxon>
    </lineage>
</organism>
<evidence type="ECO:0000313" key="5">
    <source>
        <dbReference type="Proteomes" id="UP000284706"/>
    </source>
</evidence>
<accession>A0A409WB98</accession>
<evidence type="ECO:0000256" key="2">
    <source>
        <dbReference type="ARBA" id="ARBA00022737"/>
    </source>
</evidence>
<feature type="repeat" description="WD" evidence="3">
    <location>
        <begin position="268"/>
        <end position="294"/>
    </location>
</feature>
<dbReference type="InterPro" id="IPR036322">
    <property type="entry name" value="WD40_repeat_dom_sf"/>
</dbReference>
<dbReference type="InParanoid" id="A0A409WB98"/>
<feature type="repeat" description="WD" evidence="3">
    <location>
        <begin position="212"/>
        <end position="237"/>
    </location>
</feature>
<dbReference type="Proteomes" id="UP000284706">
    <property type="component" value="Unassembled WGS sequence"/>
</dbReference>
<comment type="caution">
    <text evidence="4">The sequence shown here is derived from an EMBL/GenBank/DDBJ whole genome shotgun (WGS) entry which is preliminary data.</text>
</comment>
<reference evidence="4 5" key="1">
    <citation type="journal article" date="2018" name="Evol. Lett.">
        <title>Horizontal gene cluster transfer increased hallucinogenic mushroom diversity.</title>
        <authorList>
            <person name="Reynolds H.T."/>
            <person name="Vijayakumar V."/>
            <person name="Gluck-Thaler E."/>
            <person name="Korotkin H.B."/>
            <person name="Matheny P.B."/>
            <person name="Slot J.C."/>
        </authorList>
    </citation>
    <scope>NUCLEOTIDE SEQUENCE [LARGE SCALE GENOMIC DNA]</scope>
    <source>
        <strain evidence="4 5">SRW20</strain>
    </source>
</reference>
<dbReference type="EMBL" id="NHYE01005226">
    <property type="protein sequence ID" value="PPQ75805.1"/>
    <property type="molecule type" value="Genomic_DNA"/>
</dbReference>
<evidence type="ECO:0000256" key="1">
    <source>
        <dbReference type="ARBA" id="ARBA00022574"/>
    </source>
</evidence>
<dbReference type="InterPro" id="IPR015943">
    <property type="entry name" value="WD40/YVTN_repeat-like_dom_sf"/>
</dbReference>
<dbReference type="SMART" id="SM00320">
    <property type="entry name" value="WD40"/>
    <property type="match status" value="2"/>
</dbReference>
<sequence length="473" mass="52747">MPMSTLITSPPSAWEKPKQFSIPLPFDYDPMKVDLGLACSSTHLILSHSGQIYIYSLPTFNLVHVLGREELSNPVSLEIHGEILVVKCRSNGKEGSNFNRACALYFWDLRAGEHLGTLELPDIWVYVKVSSPKIELVEMEENGKLAREEWPKNTTLIVCSAQGQFLRAYTLHRSSTGSTGDDVDEGVQENSTMLPTMTISLSHSAGCHASIGRTAVTGGFDASVRVWDIITGECRLVLIGHYSGGVECILPVILFKTDPCLVNDVRLDTTRIYSSSYDNTARIWDRQSGDCLHVLNLAPFHSVRDSFVGITPSNLIIDTQIPGQDHAILIWDHTSGSLVHQITGVYSDKGSWFGPLRSKESTLVTWGANEESNTNSFKIWDLRSGQILFSALVEPHFSYVSGGSQGRFLIAEVKQDEEYLLKVWDFGPVMHVQGTMTVFLSRPKIRLVTTPKRRRSYRQATSSPKKHLKVIDY</sequence>
<dbReference type="PANTHER" id="PTHR22847">
    <property type="entry name" value="WD40 REPEAT PROTEIN"/>
    <property type="match status" value="1"/>
</dbReference>
<keyword evidence="5" id="KW-1185">Reference proteome</keyword>
<protein>
    <submittedName>
        <fullName evidence="4">Uncharacterized protein</fullName>
    </submittedName>
</protein>
<dbReference type="Gene3D" id="2.130.10.10">
    <property type="entry name" value="YVTN repeat-like/Quinoprotein amine dehydrogenase"/>
    <property type="match status" value="1"/>
</dbReference>
<gene>
    <name evidence="4" type="ORF">CVT26_001456</name>
</gene>
<dbReference type="GO" id="GO:1990234">
    <property type="term" value="C:transferase complex"/>
    <property type="evidence" value="ECO:0007669"/>
    <property type="project" value="UniProtKB-ARBA"/>
</dbReference>
<keyword evidence="2" id="KW-0677">Repeat</keyword>
<dbReference type="SUPFAM" id="SSF50978">
    <property type="entry name" value="WD40 repeat-like"/>
    <property type="match status" value="1"/>
</dbReference>
<dbReference type="PANTHER" id="PTHR22847:SF637">
    <property type="entry name" value="WD REPEAT DOMAIN 5B"/>
    <property type="match status" value="1"/>
</dbReference>
<name>A0A409WB98_9AGAR</name>
<dbReference type="OrthoDB" id="2639794at2759"/>
<evidence type="ECO:0000256" key="3">
    <source>
        <dbReference type="PROSITE-ProRule" id="PRU00221"/>
    </source>
</evidence>
<dbReference type="STRING" id="231916.A0A409WB98"/>
<dbReference type="InterPro" id="IPR001680">
    <property type="entry name" value="WD40_rpt"/>
</dbReference>
<dbReference type="PROSITE" id="PS50082">
    <property type="entry name" value="WD_REPEATS_2"/>
    <property type="match status" value="2"/>
</dbReference>
<proteinExistence type="predicted"/>